<keyword evidence="2" id="KW-1133">Transmembrane helix</keyword>
<dbReference type="AlphaFoldDB" id="A0AAV2FMQ1"/>
<evidence type="ECO:0000256" key="2">
    <source>
        <dbReference type="SAM" id="Phobius"/>
    </source>
</evidence>
<keyword evidence="2" id="KW-0812">Transmembrane</keyword>
<evidence type="ECO:0000313" key="3">
    <source>
        <dbReference type="EMBL" id="CAL1399555.1"/>
    </source>
</evidence>
<evidence type="ECO:0000256" key="1">
    <source>
        <dbReference type="SAM" id="MobiDB-lite"/>
    </source>
</evidence>
<feature type="transmembrane region" description="Helical" evidence="2">
    <location>
        <begin position="83"/>
        <end position="104"/>
    </location>
</feature>
<gene>
    <name evidence="3" type="ORF">LTRI10_LOCUS39731</name>
</gene>
<feature type="compositionally biased region" description="Low complexity" evidence="1">
    <location>
        <begin position="27"/>
        <end position="36"/>
    </location>
</feature>
<evidence type="ECO:0000313" key="4">
    <source>
        <dbReference type="Proteomes" id="UP001497516"/>
    </source>
</evidence>
<keyword evidence="2" id="KW-0472">Membrane</keyword>
<protein>
    <submittedName>
        <fullName evidence="3">Uncharacterized protein</fullName>
    </submittedName>
</protein>
<feature type="compositionally biased region" description="Basic and acidic residues" evidence="1">
    <location>
        <begin position="48"/>
        <end position="74"/>
    </location>
</feature>
<accession>A0AAV2FMQ1</accession>
<keyword evidence="4" id="KW-1185">Reference proteome</keyword>
<organism evidence="3 4">
    <name type="scientific">Linum trigynum</name>
    <dbReference type="NCBI Taxonomy" id="586398"/>
    <lineage>
        <taxon>Eukaryota</taxon>
        <taxon>Viridiplantae</taxon>
        <taxon>Streptophyta</taxon>
        <taxon>Embryophyta</taxon>
        <taxon>Tracheophyta</taxon>
        <taxon>Spermatophyta</taxon>
        <taxon>Magnoliopsida</taxon>
        <taxon>eudicotyledons</taxon>
        <taxon>Gunneridae</taxon>
        <taxon>Pentapetalae</taxon>
        <taxon>rosids</taxon>
        <taxon>fabids</taxon>
        <taxon>Malpighiales</taxon>
        <taxon>Linaceae</taxon>
        <taxon>Linum</taxon>
    </lineage>
</organism>
<name>A0AAV2FMQ1_9ROSI</name>
<dbReference type="EMBL" id="OZ034820">
    <property type="protein sequence ID" value="CAL1399555.1"/>
    <property type="molecule type" value="Genomic_DNA"/>
</dbReference>
<reference evidence="3 4" key="1">
    <citation type="submission" date="2024-04" db="EMBL/GenBank/DDBJ databases">
        <authorList>
            <person name="Fracassetti M."/>
        </authorList>
    </citation>
    <scope>NUCLEOTIDE SEQUENCE [LARGE SCALE GENOMIC DNA]</scope>
</reference>
<feature type="region of interest" description="Disordered" evidence="1">
    <location>
        <begin position="26"/>
        <end position="78"/>
    </location>
</feature>
<sequence length="109" mass="12455">MTSSFLPSSATFRKLFPEYVEKYYLEQQQQQPGGQPDSDMEPEIAQDENSRPKPEKVDGHLEEDAKRVDAAKDARRNKRKQTFPAWVVILLVSIFGIVMALPLLQLSHP</sequence>
<proteinExistence type="predicted"/>
<dbReference type="Proteomes" id="UP001497516">
    <property type="component" value="Chromosome 7"/>
</dbReference>